<evidence type="ECO:0000313" key="2">
    <source>
        <dbReference type="Proteomes" id="UP000515151"/>
    </source>
</evidence>
<evidence type="ECO:0000313" key="3">
    <source>
        <dbReference type="RefSeq" id="XP_031394797.1"/>
    </source>
</evidence>
<proteinExistence type="predicted"/>
<dbReference type="AlphaFoldDB" id="A0A6P8DC57"/>
<reference evidence="2" key="1">
    <citation type="journal article" date="2020" name="Plant Biotechnol. J.">
        <title>The pomegranate (Punica granatum L.) draft genome dissects genetic divergence between soft- and hard-seeded cultivars.</title>
        <authorList>
            <person name="Luo X."/>
            <person name="Li H."/>
            <person name="Wu Z."/>
            <person name="Yao W."/>
            <person name="Zhao P."/>
            <person name="Cao D."/>
            <person name="Yu H."/>
            <person name="Li K."/>
            <person name="Poudel K."/>
            <person name="Zhao D."/>
            <person name="Zhang F."/>
            <person name="Xia X."/>
            <person name="Chen L."/>
            <person name="Wang Q."/>
            <person name="Jing D."/>
            <person name="Cao S."/>
        </authorList>
    </citation>
    <scope>NUCLEOTIDE SEQUENCE [LARGE SCALE GENOMIC DNA]</scope>
    <source>
        <strain evidence="2">cv. Tunisia</strain>
    </source>
</reference>
<name>A0A6P8DC57_PUNGR</name>
<organism evidence="2 3">
    <name type="scientific">Punica granatum</name>
    <name type="common">Pomegranate</name>
    <dbReference type="NCBI Taxonomy" id="22663"/>
    <lineage>
        <taxon>Eukaryota</taxon>
        <taxon>Viridiplantae</taxon>
        <taxon>Streptophyta</taxon>
        <taxon>Embryophyta</taxon>
        <taxon>Tracheophyta</taxon>
        <taxon>Spermatophyta</taxon>
        <taxon>Magnoliopsida</taxon>
        <taxon>eudicotyledons</taxon>
        <taxon>Gunneridae</taxon>
        <taxon>Pentapetalae</taxon>
        <taxon>rosids</taxon>
        <taxon>malvids</taxon>
        <taxon>Myrtales</taxon>
        <taxon>Lythraceae</taxon>
        <taxon>Punica</taxon>
    </lineage>
</organism>
<accession>A0A6P8DC57</accession>
<dbReference type="OrthoDB" id="1911716at2759"/>
<keyword evidence="2" id="KW-1185">Reference proteome</keyword>
<gene>
    <name evidence="3" type="primary">LOC116206150</name>
</gene>
<dbReference type="Proteomes" id="UP000515151">
    <property type="component" value="Chromosome 1"/>
</dbReference>
<reference evidence="3" key="2">
    <citation type="submission" date="2025-08" db="UniProtKB">
        <authorList>
            <consortium name="RefSeq"/>
        </authorList>
    </citation>
    <scope>IDENTIFICATION</scope>
    <source>
        <tissue evidence="3">Leaf</tissue>
    </source>
</reference>
<dbReference type="RefSeq" id="XP_031394797.1">
    <property type="nucleotide sequence ID" value="XM_031538937.1"/>
</dbReference>
<sequence length="215" mass="24583">MAIVSEAGKERDKSKRSFPSHKRSEKDRGQIHGSESCMNRALAENWPNDSSWANSTDEDYIVFRIREDGVLDVVEDRKQEAASPNPLHKVGENSRSVNPKVRINCLDNESSAEPVQRCNYGQISNRDRERTADSNLMISENQNDEMGEESTRMRYDQIELDEENEGAQGRQSAGSDGSFSFPGLGWDWIGSPVEMPQPVERRRRTLRILFHCFKF</sequence>
<evidence type="ECO:0000256" key="1">
    <source>
        <dbReference type="SAM" id="MobiDB-lite"/>
    </source>
</evidence>
<protein>
    <submittedName>
        <fullName evidence="3">Protein BREAKING OF ASYMMETRY IN THE STOMATAL LINEAGE</fullName>
    </submittedName>
</protein>
<dbReference type="GeneID" id="116206150"/>
<feature type="region of interest" description="Disordered" evidence="1">
    <location>
        <begin position="1"/>
        <end position="35"/>
    </location>
</feature>